<evidence type="ECO:0000313" key="6">
    <source>
        <dbReference type="Proteomes" id="UP001527882"/>
    </source>
</evidence>
<accession>A0ABT4Q4W9</accession>
<gene>
    <name evidence="5" type="ORF">O9H85_05645</name>
</gene>
<keyword evidence="6" id="KW-1185">Reference proteome</keyword>
<dbReference type="GO" id="GO:0016787">
    <property type="term" value="F:hydrolase activity"/>
    <property type="evidence" value="ECO:0007669"/>
    <property type="project" value="UniProtKB-KW"/>
</dbReference>
<evidence type="ECO:0000256" key="2">
    <source>
        <dbReference type="ARBA" id="ARBA00022723"/>
    </source>
</evidence>
<evidence type="ECO:0000256" key="4">
    <source>
        <dbReference type="ARBA" id="ARBA00022842"/>
    </source>
</evidence>
<dbReference type="PANTHER" id="PTHR46470">
    <property type="entry name" value="N-ACYLNEURAMINATE-9-PHOSPHATASE"/>
    <property type="match status" value="1"/>
</dbReference>
<keyword evidence="3 5" id="KW-0378">Hydrolase</keyword>
<dbReference type="EMBL" id="JAQAGZ010000003">
    <property type="protein sequence ID" value="MCZ8511914.1"/>
    <property type="molecule type" value="Genomic_DNA"/>
</dbReference>
<comment type="cofactor">
    <cofactor evidence="1">
        <name>Mg(2+)</name>
        <dbReference type="ChEBI" id="CHEBI:18420"/>
    </cofactor>
</comment>
<dbReference type="InterPro" id="IPR051400">
    <property type="entry name" value="HAD-like_hydrolase"/>
</dbReference>
<evidence type="ECO:0000256" key="3">
    <source>
        <dbReference type="ARBA" id="ARBA00022801"/>
    </source>
</evidence>
<dbReference type="NCBIfam" id="TIGR01549">
    <property type="entry name" value="HAD-SF-IA-v1"/>
    <property type="match status" value="1"/>
</dbReference>
<comment type="caution">
    <text evidence="5">The sequence shown here is derived from an EMBL/GenBank/DDBJ whole genome shotgun (WGS) entry which is preliminary data.</text>
</comment>
<dbReference type="InterPro" id="IPR041492">
    <property type="entry name" value="HAD_2"/>
</dbReference>
<keyword evidence="2" id="KW-0479">Metal-binding</keyword>
<dbReference type="Gene3D" id="3.40.50.1000">
    <property type="entry name" value="HAD superfamily/HAD-like"/>
    <property type="match status" value="1"/>
</dbReference>
<dbReference type="SFLD" id="SFLDG01129">
    <property type="entry name" value="C1.5:_HAD__Beta-PGM__Phosphata"/>
    <property type="match status" value="1"/>
</dbReference>
<dbReference type="Gene3D" id="1.20.120.1600">
    <property type="match status" value="1"/>
</dbReference>
<organism evidence="5 6">
    <name type="scientific">Paenibacillus gyeongsangnamensis</name>
    <dbReference type="NCBI Taxonomy" id="3388067"/>
    <lineage>
        <taxon>Bacteria</taxon>
        <taxon>Bacillati</taxon>
        <taxon>Bacillota</taxon>
        <taxon>Bacilli</taxon>
        <taxon>Bacillales</taxon>
        <taxon>Paenibacillaceae</taxon>
        <taxon>Paenibacillus</taxon>
    </lineage>
</organism>
<dbReference type="Pfam" id="PF13419">
    <property type="entry name" value="HAD_2"/>
    <property type="match status" value="1"/>
</dbReference>
<proteinExistence type="predicted"/>
<evidence type="ECO:0000313" key="5">
    <source>
        <dbReference type="EMBL" id="MCZ8511914.1"/>
    </source>
</evidence>
<dbReference type="InterPro" id="IPR006439">
    <property type="entry name" value="HAD-SF_hydro_IA"/>
</dbReference>
<name>A0ABT4Q4W9_9BACL</name>
<dbReference type="SFLD" id="SFLDS00003">
    <property type="entry name" value="Haloacid_Dehalogenase"/>
    <property type="match status" value="1"/>
</dbReference>
<protein>
    <submittedName>
        <fullName evidence="5">HAD family hydrolase</fullName>
    </submittedName>
</protein>
<dbReference type="PANTHER" id="PTHR46470:SF2">
    <property type="entry name" value="GLYCERALDEHYDE 3-PHOSPHATE PHOSPHATASE"/>
    <property type="match status" value="1"/>
</dbReference>
<dbReference type="InterPro" id="IPR036412">
    <property type="entry name" value="HAD-like_sf"/>
</dbReference>
<keyword evidence="4" id="KW-0460">Magnesium</keyword>
<dbReference type="SUPFAM" id="SSF56784">
    <property type="entry name" value="HAD-like"/>
    <property type="match status" value="1"/>
</dbReference>
<dbReference type="RefSeq" id="WP_269880309.1">
    <property type="nucleotide sequence ID" value="NZ_JAQAGZ010000003.1"/>
</dbReference>
<sequence>MNERTPLPGKSVIFFDVNQTLIRQNISFETSFREVWKDYTARWYSDSVPSPEELWQHYLNEWQQRKKLRTALLPLDDVQHQCLVEALRPWDVPVSASMLRSFMQEVRLRQVRAKTPAPGTLETLDALAGKYRLAIISNSPRDEVLLLLSRFGLTKYFPEASIFTASKTSEKKPAPALFKAALSALQLPPKQAVMVGNSWKHDIVGAVKAGMDAVWLNGSVEPYSHPEAKKVSRQKLGKRYVFLIRTLTQLPSLLSEP</sequence>
<evidence type="ECO:0000256" key="1">
    <source>
        <dbReference type="ARBA" id="ARBA00001946"/>
    </source>
</evidence>
<dbReference type="Proteomes" id="UP001527882">
    <property type="component" value="Unassembled WGS sequence"/>
</dbReference>
<reference evidence="5 6" key="1">
    <citation type="submission" date="2022-12" db="EMBL/GenBank/DDBJ databases">
        <title>Draft genome sequence of Paenibacillus sp. dW9.</title>
        <authorList>
            <person name="Choi E.-W."/>
            <person name="Kim D.-U."/>
        </authorList>
    </citation>
    <scope>NUCLEOTIDE SEQUENCE [LARGE SCALE GENOMIC DNA]</scope>
    <source>
        <strain evidence="6">dW9</strain>
    </source>
</reference>
<dbReference type="InterPro" id="IPR023214">
    <property type="entry name" value="HAD_sf"/>
</dbReference>